<evidence type="ECO:0000313" key="3">
    <source>
        <dbReference type="Proteomes" id="UP000317369"/>
    </source>
</evidence>
<dbReference type="Pfam" id="PF15523">
    <property type="entry name" value="Ntox16"/>
    <property type="match status" value="1"/>
</dbReference>
<dbReference type="Proteomes" id="UP000317369">
    <property type="component" value="Chromosome"/>
</dbReference>
<dbReference type="KEGG" id="pcor:KS4_14980"/>
<name>A0A517YT79_9BACT</name>
<dbReference type="AlphaFoldDB" id="A0A517YT79"/>
<gene>
    <name evidence="2" type="ORF">KS4_14980</name>
</gene>
<evidence type="ECO:0000313" key="2">
    <source>
        <dbReference type="EMBL" id="QDU33450.1"/>
    </source>
</evidence>
<dbReference type="EMBL" id="CP036425">
    <property type="protein sequence ID" value="QDU33450.1"/>
    <property type="molecule type" value="Genomic_DNA"/>
</dbReference>
<dbReference type="RefSeq" id="WP_200761668.1">
    <property type="nucleotide sequence ID" value="NZ_CP036425.1"/>
</dbReference>
<dbReference type="NCBIfam" id="TIGR03696">
    <property type="entry name" value="Rhs_assc_core"/>
    <property type="match status" value="1"/>
</dbReference>
<accession>A0A517YT79</accession>
<keyword evidence="3" id="KW-1185">Reference proteome</keyword>
<feature type="domain" description="Novel toxin 16" evidence="1">
    <location>
        <begin position="142"/>
        <end position="201"/>
    </location>
</feature>
<proteinExistence type="predicted"/>
<organism evidence="2 3">
    <name type="scientific">Poriferisphaera corsica</name>
    <dbReference type="NCBI Taxonomy" id="2528020"/>
    <lineage>
        <taxon>Bacteria</taxon>
        <taxon>Pseudomonadati</taxon>
        <taxon>Planctomycetota</taxon>
        <taxon>Phycisphaerae</taxon>
        <taxon>Phycisphaerales</taxon>
        <taxon>Phycisphaeraceae</taxon>
        <taxon>Poriferisphaera</taxon>
    </lineage>
</organism>
<dbReference type="InterPro" id="IPR029118">
    <property type="entry name" value="Ntox16"/>
</dbReference>
<dbReference type="Gene3D" id="2.180.10.10">
    <property type="entry name" value="RHS repeat-associated core"/>
    <property type="match status" value="1"/>
</dbReference>
<dbReference type="InterPro" id="IPR022385">
    <property type="entry name" value="Rhs_assc_core"/>
</dbReference>
<protein>
    <recommendedName>
        <fullName evidence="1">Novel toxin 16 domain-containing protein</fullName>
    </recommendedName>
</protein>
<sequence length="216" mass="24124">MLHPKPLLSVLIAFIVMFVCSTDAMAMYNPKLARFMQRDISTQNVAMGEYKDGLNLYQYVKSNPLRYVDPSGLTLTSVHQPKSIALLCEMGMDGVLAAAGVATVTVTTLTAIDWAKKMNKEFGPTCRPSLLDAFNKAIDALKPKARRCKPNMSCAELTVLIALRRAMITLRLQRENRCWRGGDYGHRKQTADHLTGLRNCVREFYANNCACVMCPK</sequence>
<reference evidence="2 3" key="1">
    <citation type="submission" date="2019-02" db="EMBL/GenBank/DDBJ databases">
        <title>Deep-cultivation of Planctomycetes and their phenomic and genomic characterization uncovers novel biology.</title>
        <authorList>
            <person name="Wiegand S."/>
            <person name="Jogler M."/>
            <person name="Boedeker C."/>
            <person name="Pinto D."/>
            <person name="Vollmers J."/>
            <person name="Rivas-Marin E."/>
            <person name="Kohn T."/>
            <person name="Peeters S.H."/>
            <person name="Heuer A."/>
            <person name="Rast P."/>
            <person name="Oberbeckmann S."/>
            <person name="Bunk B."/>
            <person name="Jeske O."/>
            <person name="Meyerdierks A."/>
            <person name="Storesund J.E."/>
            <person name="Kallscheuer N."/>
            <person name="Luecker S."/>
            <person name="Lage O.M."/>
            <person name="Pohl T."/>
            <person name="Merkel B.J."/>
            <person name="Hornburger P."/>
            <person name="Mueller R.-W."/>
            <person name="Bruemmer F."/>
            <person name="Labrenz M."/>
            <person name="Spormann A.M."/>
            <person name="Op den Camp H."/>
            <person name="Overmann J."/>
            <person name="Amann R."/>
            <person name="Jetten M.S.M."/>
            <person name="Mascher T."/>
            <person name="Medema M.H."/>
            <person name="Devos D.P."/>
            <person name="Kaster A.-K."/>
            <person name="Ovreas L."/>
            <person name="Rohde M."/>
            <person name="Galperin M.Y."/>
            <person name="Jogler C."/>
        </authorList>
    </citation>
    <scope>NUCLEOTIDE SEQUENCE [LARGE SCALE GENOMIC DNA]</scope>
    <source>
        <strain evidence="2 3">KS4</strain>
    </source>
</reference>
<evidence type="ECO:0000259" key="1">
    <source>
        <dbReference type="Pfam" id="PF15523"/>
    </source>
</evidence>